<evidence type="ECO:0000313" key="4">
    <source>
        <dbReference type="EMBL" id="PRR82590.1"/>
    </source>
</evidence>
<dbReference type="OrthoDB" id="9797826at2"/>
<evidence type="ECO:0000313" key="5">
    <source>
        <dbReference type="Proteomes" id="UP000237798"/>
    </source>
</evidence>
<keyword evidence="2" id="KW-0012">Acyltransferase</keyword>
<accession>A0A2T0BFC0</accession>
<comment type="caution">
    <text evidence="4">The sequence shown here is derived from an EMBL/GenBank/DDBJ whole genome shotgun (WGS) entry which is preliminary data.</text>
</comment>
<dbReference type="InterPro" id="IPR016181">
    <property type="entry name" value="Acyl_CoA_acyltransferase"/>
</dbReference>
<dbReference type="PANTHER" id="PTHR10545:SF29">
    <property type="entry name" value="GH14572P-RELATED"/>
    <property type="match status" value="1"/>
</dbReference>
<organism evidence="4 5">
    <name type="scientific">Clostridium luticellarii</name>
    <dbReference type="NCBI Taxonomy" id="1691940"/>
    <lineage>
        <taxon>Bacteria</taxon>
        <taxon>Bacillati</taxon>
        <taxon>Bacillota</taxon>
        <taxon>Clostridia</taxon>
        <taxon>Eubacteriales</taxon>
        <taxon>Clostridiaceae</taxon>
        <taxon>Clostridium</taxon>
    </lineage>
</organism>
<dbReference type="CDD" id="cd04301">
    <property type="entry name" value="NAT_SF"/>
    <property type="match status" value="1"/>
</dbReference>
<feature type="domain" description="N-acetyltransferase" evidence="3">
    <location>
        <begin position="5"/>
        <end position="151"/>
    </location>
</feature>
<dbReference type="Pfam" id="PF00583">
    <property type="entry name" value="Acetyltransf_1"/>
    <property type="match status" value="1"/>
</dbReference>
<dbReference type="GO" id="GO:0008080">
    <property type="term" value="F:N-acetyltransferase activity"/>
    <property type="evidence" value="ECO:0007669"/>
    <property type="project" value="TreeGrafter"/>
</dbReference>
<dbReference type="RefSeq" id="WP_106010400.1">
    <property type="nucleotide sequence ID" value="NZ_JALCPJ010000069.1"/>
</dbReference>
<protein>
    <submittedName>
        <fullName evidence="4">Putative acetyltransferase</fullName>
    </submittedName>
</protein>
<proteinExistence type="predicted"/>
<sequence length="151" mass="17328">MKNNLIIREAHKDDINMLIELLRELFSIEEDFVFDNGKQKRGLEMMLEDRNNRRIFAADLDGKVVGMISGQILVSTAEGAASVLVEDVVVDRVYRERGIGKELLLNIQNWAILKGAKRMQLLADKHNTSAIDFYRHFKLDNTNLICLVKKI</sequence>
<keyword evidence="5" id="KW-1185">Reference proteome</keyword>
<name>A0A2T0BFC0_9CLOT</name>
<dbReference type="Gene3D" id="3.40.630.30">
    <property type="match status" value="1"/>
</dbReference>
<dbReference type="EMBL" id="PVXP01000053">
    <property type="protein sequence ID" value="PRR82590.1"/>
    <property type="molecule type" value="Genomic_DNA"/>
</dbReference>
<evidence type="ECO:0000256" key="2">
    <source>
        <dbReference type="ARBA" id="ARBA00023315"/>
    </source>
</evidence>
<dbReference type="Proteomes" id="UP000237798">
    <property type="component" value="Unassembled WGS sequence"/>
</dbReference>
<reference evidence="4 5" key="1">
    <citation type="submission" date="2018-03" db="EMBL/GenBank/DDBJ databases">
        <title>Genome sequence of Clostridium luticellarii DSM 29923.</title>
        <authorList>
            <person name="Poehlein A."/>
            <person name="Daniel R."/>
        </authorList>
    </citation>
    <scope>NUCLEOTIDE SEQUENCE [LARGE SCALE GENOMIC DNA]</scope>
    <source>
        <strain evidence="4 5">DSM 29923</strain>
    </source>
</reference>
<dbReference type="InterPro" id="IPR051016">
    <property type="entry name" value="Diverse_Substrate_AcTransf"/>
</dbReference>
<evidence type="ECO:0000256" key="1">
    <source>
        <dbReference type="ARBA" id="ARBA00022679"/>
    </source>
</evidence>
<dbReference type="PANTHER" id="PTHR10545">
    <property type="entry name" value="DIAMINE N-ACETYLTRANSFERASE"/>
    <property type="match status" value="1"/>
</dbReference>
<dbReference type="AlphaFoldDB" id="A0A2T0BFC0"/>
<dbReference type="SUPFAM" id="SSF55729">
    <property type="entry name" value="Acyl-CoA N-acyltransferases (Nat)"/>
    <property type="match status" value="1"/>
</dbReference>
<evidence type="ECO:0000259" key="3">
    <source>
        <dbReference type="PROSITE" id="PS51186"/>
    </source>
</evidence>
<dbReference type="PROSITE" id="PS51186">
    <property type="entry name" value="GNAT"/>
    <property type="match status" value="1"/>
</dbReference>
<keyword evidence="1 4" id="KW-0808">Transferase</keyword>
<dbReference type="InterPro" id="IPR000182">
    <property type="entry name" value="GNAT_dom"/>
</dbReference>
<gene>
    <name evidence="4" type="ORF">CLLU_28130</name>
</gene>